<dbReference type="InterPro" id="IPR003313">
    <property type="entry name" value="AraC-bd"/>
</dbReference>
<protein>
    <submittedName>
        <fullName evidence="5">AraC family transcriptional regulator</fullName>
    </submittedName>
</protein>
<dbReference type="Gene3D" id="2.60.120.10">
    <property type="entry name" value="Jelly Rolls"/>
    <property type="match status" value="1"/>
</dbReference>
<accession>A0ABT5Y3Y7</accession>
<dbReference type="Pfam" id="PF12833">
    <property type="entry name" value="HTH_18"/>
    <property type="match status" value="1"/>
</dbReference>
<evidence type="ECO:0000256" key="1">
    <source>
        <dbReference type="ARBA" id="ARBA00023015"/>
    </source>
</evidence>
<gene>
    <name evidence="5" type="ORF">PY092_18525</name>
</gene>
<dbReference type="EMBL" id="JARFVB010000020">
    <property type="protein sequence ID" value="MDF0718164.1"/>
    <property type="molecule type" value="Genomic_DNA"/>
</dbReference>
<keyword evidence="1" id="KW-0805">Transcription regulation</keyword>
<dbReference type="InterPro" id="IPR014710">
    <property type="entry name" value="RmlC-like_jellyroll"/>
</dbReference>
<dbReference type="PRINTS" id="PR00032">
    <property type="entry name" value="HTHARAC"/>
</dbReference>
<dbReference type="PROSITE" id="PS01124">
    <property type="entry name" value="HTH_ARAC_FAMILY_2"/>
    <property type="match status" value="1"/>
</dbReference>
<dbReference type="InterPro" id="IPR018060">
    <property type="entry name" value="HTH_AraC"/>
</dbReference>
<dbReference type="SUPFAM" id="SSF51215">
    <property type="entry name" value="Regulatory protein AraC"/>
    <property type="match status" value="1"/>
</dbReference>
<keyword evidence="6" id="KW-1185">Reference proteome</keyword>
<dbReference type="InterPro" id="IPR020449">
    <property type="entry name" value="Tscrpt_reg_AraC-type_HTH"/>
</dbReference>
<evidence type="ECO:0000313" key="5">
    <source>
        <dbReference type="EMBL" id="MDF0718164.1"/>
    </source>
</evidence>
<comment type="caution">
    <text evidence="5">The sequence shown here is derived from an EMBL/GenBank/DDBJ whole genome shotgun (WGS) entry which is preliminary data.</text>
</comment>
<dbReference type="PANTHER" id="PTHR43280:SF32">
    <property type="entry name" value="TRANSCRIPTIONAL REGULATORY PROTEIN"/>
    <property type="match status" value="1"/>
</dbReference>
<sequence length="315" mass="36501">MMKGNNEFIRHAIDVKGNLQSVPNYIEYGEKSLDHLTNYFSIKTIQTIKSANKVLEPHCHTLLYQLVWVTDGSYSVTIDDKIHHLQKNCFLLLYPNTIHATSFEENPKGYSVHFSIDFFEVHEKGTYLSNVIKRSTPKRFLIVKIDETTSYEINVIFNGMEKVNSGGSFLSDELIRTYLSLSLLKMYEFYGLLDKNTLFTSSQTIVNRFIQAVDANFINKRSVSEYAKILNLSEGHLNHIIKKETGKPAGYHIRKRILHEAQRLLIYTDSSISEISYTLNFSNPSYFFRLFKSLTGTTPKKFRENHLKENQLQLD</sequence>
<dbReference type="InterPro" id="IPR037923">
    <property type="entry name" value="HTH-like"/>
</dbReference>
<dbReference type="InterPro" id="IPR009057">
    <property type="entry name" value="Homeodomain-like_sf"/>
</dbReference>
<keyword evidence="2" id="KW-0238">DNA-binding</keyword>
<dbReference type="Gene3D" id="1.10.10.60">
    <property type="entry name" value="Homeodomain-like"/>
    <property type="match status" value="1"/>
</dbReference>
<name>A0ABT5Y3Y7_9FLAO</name>
<feature type="domain" description="HTH araC/xylS-type" evidence="4">
    <location>
        <begin position="207"/>
        <end position="305"/>
    </location>
</feature>
<dbReference type="SUPFAM" id="SSF46689">
    <property type="entry name" value="Homeodomain-like"/>
    <property type="match status" value="1"/>
</dbReference>
<dbReference type="Proteomes" id="UP001221366">
    <property type="component" value="Unassembled WGS sequence"/>
</dbReference>
<evidence type="ECO:0000259" key="4">
    <source>
        <dbReference type="PROSITE" id="PS01124"/>
    </source>
</evidence>
<evidence type="ECO:0000256" key="3">
    <source>
        <dbReference type="ARBA" id="ARBA00023163"/>
    </source>
</evidence>
<keyword evidence="3" id="KW-0804">Transcription</keyword>
<dbReference type="PANTHER" id="PTHR43280">
    <property type="entry name" value="ARAC-FAMILY TRANSCRIPTIONAL REGULATOR"/>
    <property type="match status" value="1"/>
</dbReference>
<dbReference type="RefSeq" id="WP_275617240.1">
    <property type="nucleotide sequence ID" value="NZ_JARFVB010000020.1"/>
</dbReference>
<evidence type="ECO:0000313" key="6">
    <source>
        <dbReference type="Proteomes" id="UP001221366"/>
    </source>
</evidence>
<organism evidence="5 6">
    <name type="scientific">Flagellimonas yonaguniensis</name>
    <dbReference type="NCBI Taxonomy" id="3031325"/>
    <lineage>
        <taxon>Bacteria</taxon>
        <taxon>Pseudomonadati</taxon>
        <taxon>Bacteroidota</taxon>
        <taxon>Flavobacteriia</taxon>
        <taxon>Flavobacteriales</taxon>
        <taxon>Flavobacteriaceae</taxon>
        <taxon>Flagellimonas</taxon>
    </lineage>
</organism>
<dbReference type="SMART" id="SM00342">
    <property type="entry name" value="HTH_ARAC"/>
    <property type="match status" value="1"/>
</dbReference>
<proteinExistence type="predicted"/>
<reference evidence="5 6" key="1">
    <citation type="submission" date="2023-03" db="EMBL/GenBank/DDBJ databases">
        <title>Muricauda XX sp. nov. and Muricauda XXX sp. nov., two novel species isolated from Okinawa Trough.</title>
        <authorList>
            <person name="Cao W."/>
            <person name="Deng X."/>
        </authorList>
    </citation>
    <scope>NUCLEOTIDE SEQUENCE [LARGE SCALE GENOMIC DNA]</scope>
    <source>
        <strain evidence="5 6">334s03</strain>
    </source>
</reference>
<evidence type="ECO:0000256" key="2">
    <source>
        <dbReference type="ARBA" id="ARBA00023125"/>
    </source>
</evidence>
<dbReference type="Pfam" id="PF02311">
    <property type="entry name" value="AraC_binding"/>
    <property type="match status" value="1"/>
</dbReference>